<evidence type="ECO:0000313" key="1">
    <source>
        <dbReference type="EMBL" id="KAK8943127.1"/>
    </source>
</evidence>
<proteinExistence type="predicted"/>
<name>A0AAP0G7X4_9ASPA</name>
<reference evidence="1 2" key="1">
    <citation type="journal article" date="2022" name="Nat. Plants">
        <title>Genomes of leafy and leafless Platanthera orchids illuminate the evolution of mycoheterotrophy.</title>
        <authorList>
            <person name="Li M.H."/>
            <person name="Liu K.W."/>
            <person name="Li Z."/>
            <person name="Lu H.C."/>
            <person name="Ye Q.L."/>
            <person name="Zhang D."/>
            <person name="Wang J.Y."/>
            <person name="Li Y.F."/>
            <person name="Zhong Z.M."/>
            <person name="Liu X."/>
            <person name="Yu X."/>
            <person name="Liu D.K."/>
            <person name="Tu X.D."/>
            <person name="Liu B."/>
            <person name="Hao Y."/>
            <person name="Liao X.Y."/>
            <person name="Jiang Y.T."/>
            <person name="Sun W.H."/>
            <person name="Chen J."/>
            <person name="Chen Y.Q."/>
            <person name="Ai Y."/>
            <person name="Zhai J.W."/>
            <person name="Wu S.S."/>
            <person name="Zhou Z."/>
            <person name="Hsiao Y.Y."/>
            <person name="Wu W.L."/>
            <person name="Chen Y.Y."/>
            <person name="Lin Y.F."/>
            <person name="Hsu J.L."/>
            <person name="Li C.Y."/>
            <person name="Wang Z.W."/>
            <person name="Zhao X."/>
            <person name="Zhong W.Y."/>
            <person name="Ma X.K."/>
            <person name="Ma L."/>
            <person name="Huang J."/>
            <person name="Chen G.Z."/>
            <person name="Huang M.Z."/>
            <person name="Huang L."/>
            <person name="Peng D.H."/>
            <person name="Luo Y.B."/>
            <person name="Zou S.Q."/>
            <person name="Chen S.P."/>
            <person name="Lan S."/>
            <person name="Tsai W.C."/>
            <person name="Van de Peer Y."/>
            <person name="Liu Z.J."/>
        </authorList>
    </citation>
    <scope>NUCLEOTIDE SEQUENCE [LARGE SCALE GENOMIC DNA]</scope>
    <source>
        <strain evidence="1">Lor287</strain>
    </source>
</reference>
<gene>
    <name evidence="1" type="ORF">KSP39_PZI009210</name>
</gene>
<sequence>MYISCICMFWMCHHGFVYFYFWKFFNYLKNKVNSPWIVVFRRDSVSVWCSRCCGHERGDSVMNAVIMNRCWLILKWMVEADPSCKPPVPGQHLYFIGLRLCLGPTIPTIQSILGPQL</sequence>
<organism evidence="1 2">
    <name type="scientific">Platanthera zijinensis</name>
    <dbReference type="NCBI Taxonomy" id="2320716"/>
    <lineage>
        <taxon>Eukaryota</taxon>
        <taxon>Viridiplantae</taxon>
        <taxon>Streptophyta</taxon>
        <taxon>Embryophyta</taxon>
        <taxon>Tracheophyta</taxon>
        <taxon>Spermatophyta</taxon>
        <taxon>Magnoliopsida</taxon>
        <taxon>Liliopsida</taxon>
        <taxon>Asparagales</taxon>
        <taxon>Orchidaceae</taxon>
        <taxon>Orchidoideae</taxon>
        <taxon>Orchideae</taxon>
        <taxon>Orchidinae</taxon>
        <taxon>Platanthera</taxon>
    </lineage>
</organism>
<evidence type="ECO:0000313" key="2">
    <source>
        <dbReference type="Proteomes" id="UP001418222"/>
    </source>
</evidence>
<dbReference type="Proteomes" id="UP001418222">
    <property type="component" value="Unassembled WGS sequence"/>
</dbReference>
<dbReference type="EMBL" id="JBBWWQ010000007">
    <property type="protein sequence ID" value="KAK8943127.1"/>
    <property type="molecule type" value="Genomic_DNA"/>
</dbReference>
<accession>A0AAP0G7X4</accession>
<keyword evidence="2" id="KW-1185">Reference proteome</keyword>
<dbReference type="AlphaFoldDB" id="A0AAP0G7X4"/>
<protein>
    <submittedName>
        <fullName evidence="1">Uncharacterized protein</fullName>
    </submittedName>
</protein>
<comment type="caution">
    <text evidence="1">The sequence shown here is derived from an EMBL/GenBank/DDBJ whole genome shotgun (WGS) entry which is preliminary data.</text>
</comment>